<protein>
    <submittedName>
        <fullName evidence="1">Kanamycin kinase</fullName>
    </submittedName>
</protein>
<dbReference type="Proteomes" id="UP000321617">
    <property type="component" value="Unassembled WGS sequence"/>
</dbReference>
<dbReference type="InterPro" id="IPR011990">
    <property type="entry name" value="TPR-like_helical_dom_sf"/>
</dbReference>
<dbReference type="EMBL" id="VLLL01000006">
    <property type="protein sequence ID" value="TWJ11489.1"/>
    <property type="molecule type" value="Genomic_DNA"/>
</dbReference>
<comment type="caution">
    <text evidence="1">The sequence shown here is derived from an EMBL/GenBank/DDBJ whole genome shotgun (WGS) entry which is preliminary data.</text>
</comment>
<proteinExistence type="predicted"/>
<dbReference type="AlphaFoldDB" id="A0A562V0R0"/>
<reference evidence="1 2" key="1">
    <citation type="journal article" date="2013" name="Stand. Genomic Sci.">
        <title>Genomic Encyclopedia of Type Strains, Phase I: The one thousand microbial genomes (KMG-I) project.</title>
        <authorList>
            <person name="Kyrpides N.C."/>
            <person name="Woyke T."/>
            <person name="Eisen J.A."/>
            <person name="Garrity G."/>
            <person name="Lilburn T.G."/>
            <person name="Beck B.J."/>
            <person name="Whitman W.B."/>
            <person name="Hugenholtz P."/>
            <person name="Klenk H.P."/>
        </authorList>
    </citation>
    <scope>NUCLEOTIDE SEQUENCE [LARGE SCALE GENOMIC DNA]</scope>
    <source>
        <strain evidence="1 2">DSM 45044</strain>
    </source>
</reference>
<dbReference type="GO" id="GO:0016301">
    <property type="term" value="F:kinase activity"/>
    <property type="evidence" value="ECO:0007669"/>
    <property type="project" value="UniProtKB-KW"/>
</dbReference>
<dbReference type="SUPFAM" id="SSF48452">
    <property type="entry name" value="TPR-like"/>
    <property type="match status" value="1"/>
</dbReference>
<sequence>MVYHLIGYDERLRMVPTDRAALDAELARIGEPEGFAELRAAGLGRLLTGEYEAAAGLLDAAYEAADTDRRRLAVMVNRADVTRYAGDPAAALPQYRRAVELARASVPELLDFALQHLGKCLAESGETGEAGTVLHEALALRLVKGDPELVASTRRAIELFTPAGS</sequence>
<name>A0A562V0R0_9ACTN</name>
<gene>
    <name evidence="1" type="ORF">LX16_2211</name>
</gene>
<keyword evidence="1" id="KW-0808">Transferase</keyword>
<evidence type="ECO:0000313" key="1">
    <source>
        <dbReference type="EMBL" id="TWJ11489.1"/>
    </source>
</evidence>
<evidence type="ECO:0000313" key="2">
    <source>
        <dbReference type="Proteomes" id="UP000321617"/>
    </source>
</evidence>
<dbReference type="Gene3D" id="1.25.40.10">
    <property type="entry name" value="Tetratricopeptide repeat domain"/>
    <property type="match status" value="1"/>
</dbReference>
<dbReference type="OrthoDB" id="5187021at2"/>
<organism evidence="1 2">
    <name type="scientific">Stackebrandtia albiflava</name>
    <dbReference type="NCBI Taxonomy" id="406432"/>
    <lineage>
        <taxon>Bacteria</taxon>
        <taxon>Bacillati</taxon>
        <taxon>Actinomycetota</taxon>
        <taxon>Actinomycetes</taxon>
        <taxon>Glycomycetales</taxon>
        <taxon>Glycomycetaceae</taxon>
        <taxon>Stackebrandtia</taxon>
    </lineage>
</organism>
<dbReference type="RefSeq" id="WP_147137632.1">
    <property type="nucleotide sequence ID" value="NZ_BAABIJ010000002.1"/>
</dbReference>
<accession>A0A562V0R0</accession>
<keyword evidence="2" id="KW-1185">Reference proteome</keyword>
<keyword evidence="1" id="KW-0418">Kinase</keyword>